<accession>A0A0K1PWH1</accession>
<dbReference type="PATRIC" id="fig|1391654.3.peg.4595"/>
<evidence type="ECO:0000313" key="4">
    <source>
        <dbReference type="Proteomes" id="UP000064967"/>
    </source>
</evidence>
<reference evidence="3 4" key="1">
    <citation type="submission" date="2015-08" db="EMBL/GenBank/DDBJ databases">
        <authorList>
            <person name="Babu N.S."/>
            <person name="Beckwith C.J."/>
            <person name="Beseler K.G."/>
            <person name="Brison A."/>
            <person name="Carone J.V."/>
            <person name="Caskin T.P."/>
            <person name="Diamond M."/>
            <person name="Durham M.E."/>
            <person name="Foxe J.M."/>
            <person name="Go M."/>
            <person name="Henderson B.A."/>
            <person name="Jones I.B."/>
            <person name="McGettigan J.A."/>
            <person name="Micheletti S.J."/>
            <person name="Nasrallah M.E."/>
            <person name="Ortiz D."/>
            <person name="Piller C.R."/>
            <person name="Privatt S.R."/>
            <person name="Schneider S.L."/>
            <person name="Sharp S."/>
            <person name="Smith T.C."/>
            <person name="Stanton J.D."/>
            <person name="Ullery H.E."/>
            <person name="Wilson R.J."/>
            <person name="Serrano M.G."/>
            <person name="Buck G."/>
            <person name="Lee V."/>
            <person name="Wang Y."/>
            <person name="Carvalho R."/>
            <person name="Voegtly L."/>
            <person name="Shi R."/>
            <person name="Duckworth R."/>
            <person name="Johnson A."/>
            <person name="Loviza R."/>
            <person name="Walstead R."/>
            <person name="Shah Z."/>
            <person name="Kiflezghi M."/>
            <person name="Wade K."/>
            <person name="Ball S.L."/>
            <person name="Bradley K.W."/>
            <person name="Asai D.J."/>
            <person name="Bowman C.A."/>
            <person name="Russell D.A."/>
            <person name="Pope W.H."/>
            <person name="Jacobs-Sera D."/>
            <person name="Hendrix R.W."/>
            <person name="Hatfull G.F."/>
        </authorList>
    </citation>
    <scope>NUCLEOTIDE SEQUENCE [LARGE SCALE GENOMIC DNA]</scope>
    <source>
        <strain evidence="3 4">DSM 27648</strain>
    </source>
</reference>
<dbReference type="Gene3D" id="3.40.30.10">
    <property type="entry name" value="Glutaredoxin"/>
    <property type="match status" value="1"/>
</dbReference>
<proteinExistence type="inferred from homology"/>
<dbReference type="Pfam" id="PF03960">
    <property type="entry name" value="ArsC"/>
    <property type="match status" value="1"/>
</dbReference>
<gene>
    <name evidence="3" type="ORF">AKJ09_04531</name>
</gene>
<dbReference type="Proteomes" id="UP000064967">
    <property type="component" value="Chromosome"/>
</dbReference>
<organism evidence="3 4">
    <name type="scientific">Labilithrix luteola</name>
    <dbReference type="NCBI Taxonomy" id="1391654"/>
    <lineage>
        <taxon>Bacteria</taxon>
        <taxon>Pseudomonadati</taxon>
        <taxon>Myxococcota</taxon>
        <taxon>Polyangia</taxon>
        <taxon>Polyangiales</taxon>
        <taxon>Labilitrichaceae</taxon>
        <taxon>Labilithrix</taxon>
    </lineage>
</organism>
<dbReference type="InterPro" id="IPR006660">
    <property type="entry name" value="Arsenate_reductase-like"/>
</dbReference>
<evidence type="ECO:0000313" key="3">
    <source>
        <dbReference type="EMBL" id="AKU97867.1"/>
    </source>
</evidence>
<dbReference type="PROSITE" id="PS51353">
    <property type="entry name" value="ARSC"/>
    <property type="match status" value="1"/>
</dbReference>
<dbReference type="EMBL" id="CP012333">
    <property type="protein sequence ID" value="AKU97867.1"/>
    <property type="molecule type" value="Genomic_DNA"/>
</dbReference>
<dbReference type="STRING" id="1391654.AKJ09_04531"/>
<dbReference type="PANTHER" id="PTHR30041">
    <property type="entry name" value="ARSENATE REDUCTASE"/>
    <property type="match status" value="1"/>
</dbReference>
<keyword evidence="4" id="KW-1185">Reference proteome</keyword>
<dbReference type="KEGG" id="llu:AKJ09_04531"/>
<dbReference type="PANTHER" id="PTHR30041:SF4">
    <property type="entry name" value="ARSENATE REDUCTASE"/>
    <property type="match status" value="1"/>
</dbReference>
<dbReference type="AlphaFoldDB" id="A0A0K1PWH1"/>
<comment type="similarity">
    <text evidence="1 2">Belongs to the ArsC family.</text>
</comment>
<name>A0A0K1PWH1_9BACT</name>
<sequence>MRAMSESCEVYFNPSCSKCRELRAILDERGVSATYREYLVASPSREELVKVMTLLGIDDPRLMMRTGDALFTELGLASATHDALLDAMAANPKLIERPIVIIGERAVIARPPQKVEGLLLASASSR</sequence>
<protein>
    <submittedName>
        <fullName evidence="3">Arsenate reductase</fullName>
    </submittedName>
</protein>
<dbReference type="SUPFAM" id="SSF52833">
    <property type="entry name" value="Thioredoxin-like"/>
    <property type="match status" value="1"/>
</dbReference>
<dbReference type="InterPro" id="IPR036249">
    <property type="entry name" value="Thioredoxin-like_sf"/>
</dbReference>
<evidence type="ECO:0000256" key="1">
    <source>
        <dbReference type="ARBA" id="ARBA00007198"/>
    </source>
</evidence>
<evidence type="ECO:0000256" key="2">
    <source>
        <dbReference type="PROSITE-ProRule" id="PRU01282"/>
    </source>
</evidence>